<dbReference type="EMBL" id="LAZR01061129">
    <property type="protein sequence ID" value="KKK64206.1"/>
    <property type="molecule type" value="Genomic_DNA"/>
</dbReference>
<comment type="caution">
    <text evidence="1">The sequence shown here is derived from an EMBL/GenBank/DDBJ whole genome shotgun (WGS) entry which is preliminary data.</text>
</comment>
<evidence type="ECO:0000313" key="1">
    <source>
        <dbReference type="EMBL" id="KKK64206.1"/>
    </source>
</evidence>
<organism evidence="1">
    <name type="scientific">marine sediment metagenome</name>
    <dbReference type="NCBI Taxonomy" id="412755"/>
    <lineage>
        <taxon>unclassified sequences</taxon>
        <taxon>metagenomes</taxon>
        <taxon>ecological metagenomes</taxon>
    </lineage>
</organism>
<protein>
    <submittedName>
        <fullName evidence="1">Uncharacterized protein</fullName>
    </submittedName>
</protein>
<proteinExistence type="predicted"/>
<sequence length="89" mass="10068">MAEFDRNKLKEIFKEGINVGKTSGERYLNVVVYEYDGGSKKIRIQPANKNTNKNCDSNKKWLNAHSITGITKDEAKGLIKLLEKALVKL</sequence>
<name>A0A0F8ZW82_9ZZZZ</name>
<dbReference type="AlphaFoldDB" id="A0A0F8ZW82"/>
<accession>A0A0F8ZW82</accession>
<gene>
    <name evidence="1" type="ORF">LCGC14_2986530</name>
</gene>
<reference evidence="1" key="1">
    <citation type="journal article" date="2015" name="Nature">
        <title>Complex archaea that bridge the gap between prokaryotes and eukaryotes.</title>
        <authorList>
            <person name="Spang A."/>
            <person name="Saw J.H."/>
            <person name="Jorgensen S.L."/>
            <person name="Zaremba-Niedzwiedzka K."/>
            <person name="Martijn J."/>
            <person name="Lind A.E."/>
            <person name="van Eijk R."/>
            <person name="Schleper C."/>
            <person name="Guy L."/>
            <person name="Ettema T.J."/>
        </authorList>
    </citation>
    <scope>NUCLEOTIDE SEQUENCE</scope>
</reference>